<dbReference type="Proteomes" id="UP000242519">
    <property type="component" value="Unassembled WGS sequence"/>
</dbReference>
<dbReference type="SUPFAM" id="SSF74650">
    <property type="entry name" value="Galactose mutarotase-like"/>
    <property type="match status" value="1"/>
</dbReference>
<dbReference type="InterPro" id="IPR011013">
    <property type="entry name" value="Gal_mutarotase_sf_dom"/>
</dbReference>
<dbReference type="GO" id="GO:0004034">
    <property type="term" value="F:aldose 1-epimerase activity"/>
    <property type="evidence" value="ECO:0007669"/>
    <property type="project" value="TreeGrafter"/>
</dbReference>
<dbReference type="FunCoup" id="A0A218ZDC6">
    <property type="interactions" value="709"/>
</dbReference>
<name>A0A218ZDC6_9HELO</name>
<dbReference type="InterPro" id="IPR014718">
    <property type="entry name" value="GH-type_carb-bd"/>
</dbReference>
<dbReference type="Pfam" id="PF01263">
    <property type="entry name" value="Aldose_epim"/>
    <property type="match status" value="1"/>
</dbReference>
<dbReference type="GO" id="GO:0033499">
    <property type="term" value="P:galactose catabolic process via UDP-galactose, Leloir pathway"/>
    <property type="evidence" value="ECO:0007669"/>
    <property type="project" value="TreeGrafter"/>
</dbReference>
<dbReference type="InterPro" id="IPR047215">
    <property type="entry name" value="Galactose_mutarotase-like"/>
</dbReference>
<dbReference type="EMBL" id="MZNU01000058">
    <property type="protein sequence ID" value="OWP06081.1"/>
    <property type="molecule type" value="Genomic_DNA"/>
</dbReference>
<organism evidence="4 5">
    <name type="scientific">Diplocarpon coronariae</name>
    <dbReference type="NCBI Taxonomy" id="2795749"/>
    <lineage>
        <taxon>Eukaryota</taxon>
        <taxon>Fungi</taxon>
        <taxon>Dikarya</taxon>
        <taxon>Ascomycota</taxon>
        <taxon>Pezizomycotina</taxon>
        <taxon>Leotiomycetes</taxon>
        <taxon>Helotiales</taxon>
        <taxon>Drepanopezizaceae</taxon>
        <taxon>Diplocarpon</taxon>
    </lineage>
</organism>
<gene>
    <name evidence="4" type="ORF">B2J93_1838</name>
</gene>
<sequence>MADEAPFEFLPLGAIIKSFLIGKNNLNIVQGFPKQSQYVAHNAPFFGETIGRVANRIANGEIKSLNNKPYFLAKNNGANALHGGIVGWGKRVWKGPSLVGVRDIPGVENLNGGESLKFTLRDEDGEEGYPGTVDVSVVYTTGTQESESGTEIRVLGIEYEVKLVGDAAEETAVNVTNHSYFNLGGLPTIEGTEITLCSTAYLPVDDGIPTRTKPASFPDLKANEAFTLGNTLPDIDDCFIVDPSSTSIPLDTRASPLHKLVSAYHPSTKIHLEVLSTEPAFQFYTGKYIDVPEVDGVKARGARSGFCVEPSRYVNAVNVQEWRDQVVLKKGDVYGSRVVYKGWSDE</sequence>
<accession>A0A218ZDC6</accession>
<dbReference type="STRING" id="503106.A0A218ZDC6"/>
<dbReference type="InParanoid" id="A0A218ZDC6"/>
<keyword evidence="5" id="KW-1185">Reference proteome</keyword>
<dbReference type="OrthoDB" id="274691at2759"/>
<evidence type="ECO:0000313" key="4">
    <source>
        <dbReference type="EMBL" id="OWP06081.1"/>
    </source>
</evidence>
<dbReference type="InterPro" id="IPR018052">
    <property type="entry name" value="Ald1_epimerase_CS"/>
</dbReference>
<reference evidence="4 5" key="1">
    <citation type="submission" date="2017-04" db="EMBL/GenBank/DDBJ databases">
        <title>Draft genome sequence of Marssonina coronaria NL1: causal agent of apple blotch.</title>
        <authorList>
            <person name="Cheng Q."/>
        </authorList>
    </citation>
    <scope>NUCLEOTIDE SEQUENCE [LARGE SCALE GENOMIC DNA]</scope>
    <source>
        <strain evidence="4 5">NL1</strain>
    </source>
</reference>
<keyword evidence="2" id="KW-0413">Isomerase</keyword>
<comment type="caution">
    <text evidence="4">The sequence shown here is derived from an EMBL/GenBank/DDBJ whole genome shotgun (WGS) entry which is preliminary data.</text>
</comment>
<evidence type="ECO:0000256" key="3">
    <source>
        <dbReference type="ARBA" id="ARBA00023277"/>
    </source>
</evidence>
<keyword evidence="3" id="KW-0119">Carbohydrate metabolism</keyword>
<dbReference type="PANTHER" id="PTHR10091:SF0">
    <property type="entry name" value="GALACTOSE MUTAROTASE"/>
    <property type="match status" value="1"/>
</dbReference>
<dbReference type="GO" id="GO:0030246">
    <property type="term" value="F:carbohydrate binding"/>
    <property type="evidence" value="ECO:0007669"/>
    <property type="project" value="InterPro"/>
</dbReference>
<proteinExistence type="inferred from homology"/>
<protein>
    <recommendedName>
        <fullName evidence="6">Aldose 1-epimerase</fullName>
    </recommendedName>
</protein>
<dbReference type="PANTHER" id="PTHR10091">
    <property type="entry name" value="ALDOSE-1-EPIMERASE"/>
    <property type="match status" value="1"/>
</dbReference>
<dbReference type="GO" id="GO:0006006">
    <property type="term" value="P:glucose metabolic process"/>
    <property type="evidence" value="ECO:0007669"/>
    <property type="project" value="TreeGrafter"/>
</dbReference>
<dbReference type="Gene3D" id="2.70.98.10">
    <property type="match status" value="1"/>
</dbReference>
<comment type="similarity">
    <text evidence="1">Belongs to the aldose epimerase family.</text>
</comment>
<dbReference type="AlphaFoldDB" id="A0A218ZDC6"/>
<evidence type="ECO:0000256" key="1">
    <source>
        <dbReference type="ARBA" id="ARBA00006206"/>
    </source>
</evidence>
<dbReference type="CDD" id="cd09019">
    <property type="entry name" value="galactose_mutarotase_like"/>
    <property type="match status" value="1"/>
</dbReference>
<dbReference type="PROSITE" id="PS00545">
    <property type="entry name" value="ALDOSE_1_EPIMERASE"/>
    <property type="match status" value="1"/>
</dbReference>
<dbReference type="InterPro" id="IPR008183">
    <property type="entry name" value="Aldose_1/G6P_1-epimerase"/>
</dbReference>
<evidence type="ECO:0000313" key="5">
    <source>
        <dbReference type="Proteomes" id="UP000242519"/>
    </source>
</evidence>
<evidence type="ECO:0008006" key="6">
    <source>
        <dbReference type="Google" id="ProtNLM"/>
    </source>
</evidence>
<evidence type="ECO:0000256" key="2">
    <source>
        <dbReference type="ARBA" id="ARBA00023235"/>
    </source>
</evidence>